<feature type="transmembrane region" description="Helical" evidence="1">
    <location>
        <begin position="75"/>
        <end position="97"/>
    </location>
</feature>
<evidence type="ECO:0000313" key="3">
    <source>
        <dbReference type="Proteomes" id="UP000676565"/>
    </source>
</evidence>
<evidence type="ECO:0000313" key="2">
    <source>
        <dbReference type="EMBL" id="MBP3957402.1"/>
    </source>
</evidence>
<accession>A0ABS5BVH1</accession>
<keyword evidence="1" id="KW-1133">Transmembrane helix</keyword>
<name>A0ABS5BVH1_9BACT</name>
<evidence type="ECO:0008006" key="4">
    <source>
        <dbReference type="Google" id="ProtNLM"/>
    </source>
</evidence>
<reference evidence="2 3" key="1">
    <citation type="submission" date="2021-04" db="EMBL/GenBank/DDBJ databases">
        <authorList>
            <person name="Ivanova A."/>
        </authorList>
    </citation>
    <scope>NUCLEOTIDE SEQUENCE [LARGE SCALE GENOMIC DNA]</scope>
    <source>
        <strain evidence="2 3">G18</strain>
    </source>
</reference>
<protein>
    <recommendedName>
        <fullName evidence="4">DUF4190 domain-containing protein</fullName>
    </recommendedName>
</protein>
<dbReference type="EMBL" id="JAGKQQ010000001">
    <property type="protein sequence ID" value="MBP3957402.1"/>
    <property type="molecule type" value="Genomic_DNA"/>
</dbReference>
<keyword evidence="3" id="KW-1185">Reference proteome</keyword>
<feature type="transmembrane region" description="Helical" evidence="1">
    <location>
        <begin position="40"/>
        <end position="63"/>
    </location>
</feature>
<comment type="caution">
    <text evidence="2">The sequence shown here is derived from an EMBL/GenBank/DDBJ whole genome shotgun (WGS) entry which is preliminary data.</text>
</comment>
<dbReference type="Proteomes" id="UP000676565">
    <property type="component" value="Unassembled WGS sequence"/>
</dbReference>
<keyword evidence="1" id="KW-0472">Membrane</keyword>
<dbReference type="RefSeq" id="WP_210656416.1">
    <property type="nucleotide sequence ID" value="NZ_JAGKQQ010000001.1"/>
</dbReference>
<gene>
    <name evidence="2" type="ORF">J8F10_19320</name>
</gene>
<evidence type="ECO:0000256" key="1">
    <source>
        <dbReference type="SAM" id="Phobius"/>
    </source>
</evidence>
<proteinExistence type="predicted"/>
<keyword evidence="1" id="KW-0812">Transmembrane</keyword>
<organism evidence="2 3">
    <name type="scientific">Gemmata palustris</name>
    <dbReference type="NCBI Taxonomy" id="2822762"/>
    <lineage>
        <taxon>Bacteria</taxon>
        <taxon>Pseudomonadati</taxon>
        <taxon>Planctomycetota</taxon>
        <taxon>Planctomycetia</taxon>
        <taxon>Gemmatales</taxon>
        <taxon>Gemmataceae</taxon>
        <taxon>Gemmata</taxon>
    </lineage>
</organism>
<sequence>MDHPSTTPAPVTGARSPNDSYVARGMATASVGMGFFSACVFWWTPFTSILSTVGLTLGLISVLRGVKGGLRGENYAMVGTILCATSLSITVTLNQGLRYAQWDSLPWLW</sequence>